<reference evidence="3 4" key="1">
    <citation type="submission" date="2020-08" db="EMBL/GenBank/DDBJ databases">
        <title>Genomic Encyclopedia of Type Strains, Phase IV (KMG-IV): sequencing the most valuable type-strain genomes for metagenomic binning, comparative biology and taxonomic classification.</title>
        <authorList>
            <person name="Goeker M."/>
        </authorList>
    </citation>
    <scope>NUCLEOTIDE SEQUENCE [LARGE SCALE GENOMIC DNA]</scope>
    <source>
        <strain evidence="3 4">DSM 27568</strain>
    </source>
</reference>
<keyword evidence="4" id="KW-1185">Reference proteome</keyword>
<evidence type="ECO:0000313" key="4">
    <source>
        <dbReference type="Proteomes" id="UP000561459"/>
    </source>
</evidence>
<evidence type="ECO:0000259" key="2">
    <source>
        <dbReference type="Pfam" id="PF13763"/>
    </source>
</evidence>
<feature type="compositionally biased region" description="Low complexity" evidence="1">
    <location>
        <begin position="159"/>
        <end position="172"/>
    </location>
</feature>
<feature type="region of interest" description="Disordered" evidence="1">
    <location>
        <begin position="82"/>
        <end position="101"/>
    </location>
</feature>
<protein>
    <recommendedName>
        <fullName evidence="2">DUF4167 domain-containing protein</fullName>
    </recommendedName>
</protein>
<name>A0A7W6C252_9SPHN</name>
<dbReference type="EMBL" id="JACIDY010000001">
    <property type="protein sequence ID" value="MBB3939025.1"/>
    <property type="molecule type" value="Genomic_DNA"/>
</dbReference>
<feature type="compositionally biased region" description="Low complexity" evidence="1">
    <location>
        <begin position="1"/>
        <end position="12"/>
    </location>
</feature>
<feature type="compositionally biased region" description="Basic and acidic residues" evidence="1">
    <location>
        <begin position="82"/>
        <end position="98"/>
    </location>
</feature>
<accession>A0A7W6C252</accession>
<dbReference type="InterPro" id="IPR025430">
    <property type="entry name" value="DUF4167"/>
</dbReference>
<feature type="domain" description="DUF4167" evidence="2">
    <location>
        <begin position="6"/>
        <end position="82"/>
    </location>
</feature>
<dbReference type="RefSeq" id="WP_183615822.1">
    <property type="nucleotide sequence ID" value="NZ_JACIDY010000001.1"/>
</dbReference>
<feature type="compositionally biased region" description="Gly residues" evidence="1">
    <location>
        <begin position="131"/>
        <end position="158"/>
    </location>
</feature>
<feature type="compositionally biased region" description="Low complexity" evidence="1">
    <location>
        <begin position="20"/>
        <end position="31"/>
    </location>
</feature>
<evidence type="ECO:0000313" key="3">
    <source>
        <dbReference type="EMBL" id="MBB3939025.1"/>
    </source>
</evidence>
<dbReference type="Proteomes" id="UP000561459">
    <property type="component" value="Unassembled WGS sequence"/>
</dbReference>
<feature type="compositionally biased region" description="Polar residues" evidence="1">
    <location>
        <begin position="215"/>
        <end position="225"/>
    </location>
</feature>
<proteinExistence type="predicted"/>
<organism evidence="3 4">
    <name type="scientific">Novosphingobium fluoreni</name>
    <dbReference type="NCBI Taxonomy" id="1391222"/>
    <lineage>
        <taxon>Bacteria</taxon>
        <taxon>Pseudomonadati</taxon>
        <taxon>Pseudomonadota</taxon>
        <taxon>Alphaproteobacteria</taxon>
        <taxon>Sphingomonadales</taxon>
        <taxon>Sphingomonadaceae</taxon>
        <taxon>Novosphingobium</taxon>
    </lineage>
</organism>
<dbReference type="Pfam" id="PF13763">
    <property type="entry name" value="DUF4167"/>
    <property type="match status" value="1"/>
</dbReference>
<feature type="compositionally biased region" description="Basic and acidic residues" evidence="1">
    <location>
        <begin position="183"/>
        <end position="214"/>
    </location>
</feature>
<sequence length="354" mass="38457">MNNNRNNNNNNNNRRRGRGNNRQQGGQQLNRIDSRARGNAPQMLEKYRKLAHDAHLNGDRVTEEYNLQFADHYFRVIADQRARQEEQRQQRPNDRPAEFGDEYAEDDYYAENNSPYDRAGNYAPSNQNVTGGNGQPQGGQPQGGQAGNNGQSNGGNTGNGQYPNGGAQAEAGGQRGGYGNDNRGNDNRQDRGRRNDRFERNDRPERGERRDRQDAQGQGSNQGQATPAAPVAMTEASAAAPDASTEQTVYEPNENPFVREGRPARAPRARKPRRDDIASDGNVGASVENAAQPAGLDPASLPPAISTTSRAEAPRAETPQGEVAEEAPAKPKRRTRRAAPPADDAAGALPETVG</sequence>
<comment type="caution">
    <text evidence="3">The sequence shown here is derived from an EMBL/GenBank/DDBJ whole genome shotgun (WGS) entry which is preliminary data.</text>
</comment>
<gene>
    <name evidence="3" type="ORF">GGR39_000654</name>
</gene>
<evidence type="ECO:0000256" key="1">
    <source>
        <dbReference type="SAM" id="MobiDB-lite"/>
    </source>
</evidence>
<feature type="region of interest" description="Disordered" evidence="1">
    <location>
        <begin position="111"/>
        <end position="354"/>
    </location>
</feature>
<dbReference type="AlphaFoldDB" id="A0A7W6C252"/>
<feature type="region of interest" description="Disordered" evidence="1">
    <location>
        <begin position="1"/>
        <end position="39"/>
    </location>
</feature>